<feature type="domain" description="PIN" evidence="5">
    <location>
        <begin position="13"/>
        <end position="147"/>
    </location>
</feature>
<evidence type="ECO:0000256" key="3">
    <source>
        <dbReference type="ARBA" id="ARBA00022801"/>
    </source>
</evidence>
<dbReference type="InterPro" id="IPR002716">
    <property type="entry name" value="PIN_dom"/>
</dbReference>
<dbReference type="SUPFAM" id="SSF88723">
    <property type="entry name" value="PIN domain-like"/>
    <property type="match status" value="1"/>
</dbReference>
<protein>
    <submittedName>
        <fullName evidence="6">PIN domain-containing protein</fullName>
    </submittedName>
</protein>
<proteinExistence type="predicted"/>
<keyword evidence="7" id="KW-1185">Reference proteome</keyword>
<evidence type="ECO:0000256" key="4">
    <source>
        <dbReference type="ARBA" id="ARBA00022842"/>
    </source>
</evidence>
<evidence type="ECO:0000259" key="5">
    <source>
        <dbReference type="Pfam" id="PF13470"/>
    </source>
</evidence>
<keyword evidence="2" id="KW-0479">Metal-binding</keyword>
<dbReference type="Pfam" id="PF13470">
    <property type="entry name" value="PIN_3"/>
    <property type="match status" value="1"/>
</dbReference>
<accession>A0A7K0G8I0</accession>
<dbReference type="EMBL" id="VTFZ01000006">
    <property type="protein sequence ID" value="MRX80125.1"/>
    <property type="molecule type" value="Genomic_DNA"/>
</dbReference>
<keyword evidence="4" id="KW-0460">Magnesium</keyword>
<keyword evidence="1" id="KW-0540">Nuclease</keyword>
<dbReference type="RefSeq" id="WP_144688285.1">
    <property type="nucleotide sequence ID" value="NZ_VLLQ01000007.1"/>
</dbReference>
<organism evidence="6 7">
    <name type="scientific">Enorma shizhengliae</name>
    <dbReference type="NCBI Taxonomy" id="2606615"/>
    <lineage>
        <taxon>Bacteria</taxon>
        <taxon>Bacillati</taxon>
        <taxon>Actinomycetota</taxon>
        <taxon>Coriobacteriia</taxon>
        <taxon>Coriobacteriales</taxon>
        <taxon>Coriobacteriaceae</taxon>
        <taxon>Enorma</taxon>
    </lineage>
</organism>
<evidence type="ECO:0000256" key="1">
    <source>
        <dbReference type="ARBA" id="ARBA00022722"/>
    </source>
</evidence>
<keyword evidence="3" id="KW-0378">Hydrolase</keyword>
<dbReference type="Proteomes" id="UP000470010">
    <property type="component" value="Unassembled WGS sequence"/>
</dbReference>
<dbReference type="GO" id="GO:0046872">
    <property type="term" value="F:metal ion binding"/>
    <property type="evidence" value="ECO:0007669"/>
    <property type="project" value="UniProtKB-KW"/>
</dbReference>
<dbReference type="GO" id="GO:0004518">
    <property type="term" value="F:nuclease activity"/>
    <property type="evidence" value="ECO:0007669"/>
    <property type="project" value="UniProtKB-KW"/>
</dbReference>
<dbReference type="AlphaFoldDB" id="A0A7K0G8I0"/>
<sequence>MSSSVFSKDRPIKLLVDTNVWLDYFLSRSTRHTSVNAFIAGAIGREDIVLYAASLSLKDLAYQLANLMKKDVRDAEEPITPEVAAAAREVSWACVRDVLGKALVAPVGNAEVLGAFTLRHLHDDLEDDLMLATAESIDADALVTHDAALLKHAEDLCITTEEGLELLAELAERDEA</sequence>
<reference evidence="7" key="1">
    <citation type="submission" date="2019-08" db="EMBL/GenBank/DDBJ databases">
        <title>Arthrobacter sp. nov., isolated from plateau pika and Tibetan wild ass.</title>
        <authorList>
            <person name="Ge Y."/>
        </authorList>
    </citation>
    <scope>NUCLEOTIDE SEQUENCE [LARGE SCALE GENOMIC DNA]</scope>
    <source>
        <strain evidence="7">HF-1365</strain>
    </source>
</reference>
<evidence type="ECO:0000313" key="6">
    <source>
        <dbReference type="EMBL" id="MRX80125.1"/>
    </source>
</evidence>
<name>A0A7K0G8I0_9ACTN</name>
<evidence type="ECO:0000313" key="7">
    <source>
        <dbReference type="Proteomes" id="UP000470010"/>
    </source>
</evidence>
<dbReference type="GO" id="GO:0016787">
    <property type="term" value="F:hydrolase activity"/>
    <property type="evidence" value="ECO:0007669"/>
    <property type="project" value="UniProtKB-KW"/>
</dbReference>
<dbReference type="InterPro" id="IPR029060">
    <property type="entry name" value="PIN-like_dom_sf"/>
</dbReference>
<evidence type="ECO:0000256" key="2">
    <source>
        <dbReference type="ARBA" id="ARBA00022723"/>
    </source>
</evidence>
<comment type="caution">
    <text evidence="6">The sequence shown here is derived from an EMBL/GenBank/DDBJ whole genome shotgun (WGS) entry which is preliminary data.</text>
</comment>
<gene>
    <name evidence="6" type="ORF">GJE22_05915</name>
</gene>